<comment type="caution">
    <text evidence="1">The sequence shown here is derived from an EMBL/GenBank/DDBJ whole genome shotgun (WGS) entry which is preliminary data.</text>
</comment>
<accession>A0A0M9G7Q6</accession>
<protein>
    <submittedName>
        <fullName evidence="1">Uncharacterized protein</fullName>
    </submittedName>
</protein>
<sequence length="116" mass="13299">MMIACSVDDEQGQESCLPLHPSFFLKATREFLTGSEMKVRAAAQRWRPRCAAPHALLLGRGADDDGGHRFKRQETLRVSTTVVSGNKRELFFFLFSRPDFDIFTRSCSVIRKHPRR</sequence>
<gene>
    <name evidence="1" type="ORF">ABB37_02210</name>
</gene>
<dbReference type="EMBL" id="LGTL01000003">
    <property type="protein sequence ID" value="KPA84118.1"/>
    <property type="molecule type" value="Genomic_DNA"/>
</dbReference>
<dbReference type="RefSeq" id="XP_015662558.1">
    <property type="nucleotide sequence ID" value="XM_015799080.1"/>
</dbReference>
<dbReference type="VEuPathDB" id="TriTrypDB:LpyrH10_03_3610"/>
<evidence type="ECO:0000313" key="2">
    <source>
        <dbReference type="Proteomes" id="UP000037923"/>
    </source>
</evidence>
<dbReference type="GeneID" id="26902505"/>
<dbReference type="AlphaFoldDB" id="A0A0M9G7Q6"/>
<organism evidence="1 2">
    <name type="scientific">Leptomonas pyrrhocoris</name>
    <name type="common">Firebug parasite</name>
    <dbReference type="NCBI Taxonomy" id="157538"/>
    <lineage>
        <taxon>Eukaryota</taxon>
        <taxon>Discoba</taxon>
        <taxon>Euglenozoa</taxon>
        <taxon>Kinetoplastea</taxon>
        <taxon>Metakinetoplastina</taxon>
        <taxon>Trypanosomatida</taxon>
        <taxon>Trypanosomatidae</taxon>
        <taxon>Leishmaniinae</taxon>
        <taxon>Leptomonas</taxon>
    </lineage>
</organism>
<evidence type="ECO:0000313" key="1">
    <source>
        <dbReference type="EMBL" id="KPA84119.1"/>
    </source>
</evidence>
<keyword evidence="2" id="KW-1185">Reference proteome</keyword>
<dbReference type="RefSeq" id="XP_015662557.1">
    <property type="nucleotide sequence ID" value="XM_015799079.1"/>
</dbReference>
<dbReference type="Proteomes" id="UP000037923">
    <property type="component" value="Unassembled WGS sequence"/>
</dbReference>
<proteinExistence type="predicted"/>
<dbReference type="EMBL" id="LGTL01000003">
    <property type="protein sequence ID" value="KPA84119.1"/>
    <property type="molecule type" value="Genomic_DNA"/>
</dbReference>
<name>A0A0M9G7Q6_LEPPY</name>
<reference evidence="1 2" key="1">
    <citation type="submission" date="2015-07" db="EMBL/GenBank/DDBJ databases">
        <title>High-quality genome of monoxenous trypanosomatid Leptomonas pyrrhocoris.</title>
        <authorList>
            <person name="Flegontov P."/>
            <person name="Butenko A."/>
            <person name="Firsov S."/>
            <person name="Vlcek C."/>
            <person name="Logacheva M.D."/>
            <person name="Field M."/>
            <person name="Filatov D."/>
            <person name="Flegontova O."/>
            <person name="Gerasimov E."/>
            <person name="Jackson A.P."/>
            <person name="Kelly S."/>
            <person name="Opperdoes F."/>
            <person name="O'Reilly A."/>
            <person name="Votypka J."/>
            <person name="Yurchenko V."/>
            <person name="Lukes J."/>
        </authorList>
    </citation>
    <scope>NUCLEOTIDE SEQUENCE [LARGE SCALE GENOMIC DNA]</scope>
    <source>
        <strain evidence="1">H10</strain>
    </source>
</reference>